<reference evidence="1 2" key="1">
    <citation type="journal article" date="2021" name="Commun. Biol.">
        <title>Genomic insights into the host specific adaptation of the Pneumocystis genus.</title>
        <authorList>
            <person name="Cisse O.H."/>
            <person name="Ma L."/>
            <person name="Dekker J.P."/>
            <person name="Khil P.P."/>
            <person name="Youn J.-H."/>
            <person name="Brenchley J.M."/>
            <person name="Blair R."/>
            <person name="Pahar B."/>
            <person name="Chabe M."/>
            <person name="Van Rompay K.K.A."/>
            <person name="Keesler R."/>
            <person name="Sukura A."/>
            <person name="Hirsch V."/>
            <person name="Kutty G."/>
            <person name="Liu Y."/>
            <person name="Peng L."/>
            <person name="Chen J."/>
            <person name="Song J."/>
            <person name="Weissenbacher-Lang C."/>
            <person name="Xu J."/>
            <person name="Upham N.S."/>
            <person name="Stajich J.E."/>
            <person name="Cuomo C.A."/>
            <person name="Cushion M.T."/>
            <person name="Kovacs J.A."/>
        </authorList>
    </citation>
    <scope>NUCLEOTIDE SEQUENCE [LARGE SCALE GENOMIC DNA]</scope>
    <source>
        <strain evidence="1 2">RABM</strain>
    </source>
</reference>
<dbReference type="Proteomes" id="UP000768646">
    <property type="component" value="Unassembled WGS sequence"/>
</dbReference>
<dbReference type="EMBL" id="JABTEG010000002">
    <property type="protein sequence ID" value="KAG4305799.1"/>
    <property type="molecule type" value="Genomic_DNA"/>
</dbReference>
<evidence type="ECO:0000313" key="2">
    <source>
        <dbReference type="Proteomes" id="UP000768646"/>
    </source>
</evidence>
<gene>
    <name evidence="1" type="ORF">PORY_000709</name>
</gene>
<keyword evidence="2" id="KW-1185">Reference proteome</keyword>
<accession>A0ACB7CDH2</accession>
<name>A0ACB7CDH2_9ASCO</name>
<evidence type="ECO:0000313" key="1">
    <source>
        <dbReference type="EMBL" id="KAG4305799.1"/>
    </source>
</evidence>
<organism evidence="1 2">
    <name type="scientific">Pneumocystis oryctolagi</name>
    <dbReference type="NCBI Taxonomy" id="42067"/>
    <lineage>
        <taxon>Eukaryota</taxon>
        <taxon>Fungi</taxon>
        <taxon>Dikarya</taxon>
        <taxon>Ascomycota</taxon>
        <taxon>Taphrinomycotina</taxon>
        <taxon>Pneumocystomycetes</taxon>
        <taxon>Pneumocystaceae</taxon>
        <taxon>Pneumocystis</taxon>
    </lineage>
</organism>
<protein>
    <submittedName>
        <fullName evidence="1">Uncharacterized protein</fullName>
    </submittedName>
</protein>
<proteinExistence type="predicted"/>
<sequence length="490" mass="56870">MHLLKLFQMKFVKTYFRKYFSAIHSHDLTPTIGLEIHVRLTTSTKLFSESKNEFSKIPNSYIDFFDLSLPGTQPGSIRSALALSCKFPKKLSFDRKHYFYPDQPAGYQITQYYHPLAKDGTIKLYKLEKNQLKPVTIKIKQIHLEQDTGRILYVSNPSRLLIDFNRMGSPLIEIITEPCISSGKEAGEALKKIQSILRNADISDVIIEEGGLRCDVNVSVGNHPKCEIKNLANYEIKRQISIINLGKKIEKQTLGYDTEKNITIKLRKKKDPIYYRYIPDPDLPEIILSKKLLKECKNSITEPKNTDFQKYSSYPYKLLPKTIKTLIEKRAFDYFEKILEKLGNPFNYSEIVGDWIVNKLLGQLNSRKIPFEKNPVSPDQLAFIIKAIESNYITNTSAKFILQNIIDGNKQEIYDIIKSCNYERTSDPYLMLEICRKILNKHKKQVDQYKLGQNKVIKWILGRVMKETQGKFPAIELEQLLKKMIHENNI</sequence>
<comment type="caution">
    <text evidence="1">The sequence shown here is derived from an EMBL/GenBank/DDBJ whole genome shotgun (WGS) entry which is preliminary data.</text>
</comment>